<protein>
    <submittedName>
        <fullName evidence="4 5">Alpha/beta hydrolase</fullName>
    </submittedName>
</protein>
<evidence type="ECO:0000256" key="1">
    <source>
        <dbReference type="ARBA" id="ARBA00022801"/>
    </source>
</evidence>
<organism evidence="5 6">
    <name type="scientific">Bacteroides xylanisolvens</name>
    <dbReference type="NCBI Taxonomy" id="371601"/>
    <lineage>
        <taxon>Bacteria</taxon>
        <taxon>Pseudomonadati</taxon>
        <taxon>Bacteroidota</taxon>
        <taxon>Bacteroidia</taxon>
        <taxon>Bacteroidales</taxon>
        <taxon>Bacteroidaceae</taxon>
        <taxon>Bacteroides</taxon>
    </lineage>
</organism>
<dbReference type="EMBL" id="FNRP01000008">
    <property type="protein sequence ID" value="SEA54988.1"/>
    <property type="molecule type" value="Genomic_DNA"/>
</dbReference>
<proteinExistence type="predicted"/>
<accession>A0A1H4C3Q5</accession>
<name>A0A1H4C3Q5_9BACE</name>
<sequence>MKFIIFIFLFFQSVFCVAQNEDEKYNLLPNLSYIGSNETDCYAVSRCKLDLYYPCNKNNYPTVIWFHGGGLTSGEKYIPEELKEKGIAVVTVNYRLSPKVKHPCYVEDAAMAIKWVYDNIHRYGGTTAKLFVAGHSAGGWLTTMLSLNKDYLKKWHIDSDSIAGWFSISGQMVTHSTVRSEVGMDGVIPFLDEYAPCLNIRKMNSLLVLITGDRAMELSSRYEENLYFYSLMKNLGNKNIEIHELHGFDHGNVYKPACLLILEKVEKMIK</sequence>
<dbReference type="InterPro" id="IPR050300">
    <property type="entry name" value="GDXG_lipolytic_enzyme"/>
</dbReference>
<dbReference type="AlphaFoldDB" id="A0A1H4C3Q5"/>
<dbReference type="InterPro" id="IPR029058">
    <property type="entry name" value="AB_hydrolase_fold"/>
</dbReference>
<evidence type="ECO:0000313" key="5">
    <source>
        <dbReference type="EMBL" id="SEA54988.1"/>
    </source>
</evidence>
<evidence type="ECO:0000256" key="2">
    <source>
        <dbReference type="SAM" id="SignalP"/>
    </source>
</evidence>
<dbReference type="EMBL" id="WDEH01000009">
    <property type="protein sequence ID" value="KAB6140107.1"/>
    <property type="molecule type" value="Genomic_DNA"/>
</dbReference>
<evidence type="ECO:0000313" key="6">
    <source>
        <dbReference type="Proteomes" id="UP000183040"/>
    </source>
</evidence>
<keyword evidence="2" id="KW-0732">Signal</keyword>
<dbReference type="SUPFAM" id="SSF53474">
    <property type="entry name" value="alpha/beta-Hydrolases"/>
    <property type="match status" value="1"/>
</dbReference>
<dbReference type="GO" id="GO:0016787">
    <property type="term" value="F:hydrolase activity"/>
    <property type="evidence" value="ECO:0007669"/>
    <property type="project" value="UniProtKB-KW"/>
</dbReference>
<dbReference type="PANTHER" id="PTHR48081:SF9">
    <property type="entry name" value="CARBOXYLESTERASE"/>
    <property type="match status" value="1"/>
</dbReference>
<dbReference type="RefSeq" id="WP_074705953.1">
    <property type="nucleotide sequence ID" value="NZ_FNRP01000008.1"/>
</dbReference>
<dbReference type="Gene3D" id="3.40.50.1820">
    <property type="entry name" value="alpha/beta hydrolase"/>
    <property type="match status" value="1"/>
</dbReference>
<keyword evidence="1 5" id="KW-0378">Hydrolase</keyword>
<evidence type="ECO:0000259" key="3">
    <source>
        <dbReference type="Pfam" id="PF20434"/>
    </source>
</evidence>
<dbReference type="PANTHER" id="PTHR48081">
    <property type="entry name" value="AB HYDROLASE SUPERFAMILY PROTEIN C4A8.06C"/>
    <property type="match status" value="1"/>
</dbReference>
<feature type="domain" description="BD-FAE-like" evidence="3">
    <location>
        <begin position="49"/>
        <end position="150"/>
    </location>
</feature>
<feature type="chain" id="PRO_5036020275" evidence="2">
    <location>
        <begin position="19"/>
        <end position="270"/>
    </location>
</feature>
<gene>
    <name evidence="4" type="ORF">GA424_07515</name>
    <name evidence="5" type="ORF">SAMN04487924_10835</name>
</gene>
<feature type="signal peptide" evidence="2">
    <location>
        <begin position="1"/>
        <end position="18"/>
    </location>
</feature>
<dbReference type="Proteomes" id="UP000183040">
    <property type="component" value="Unassembled WGS sequence"/>
</dbReference>
<dbReference type="Pfam" id="PF20434">
    <property type="entry name" value="BD-FAE"/>
    <property type="match status" value="1"/>
</dbReference>
<reference evidence="4 7" key="2">
    <citation type="journal article" date="2019" name="Nat. Med.">
        <title>A library of human gut bacterial isolates paired with longitudinal multiomics data enables mechanistic microbiome research.</title>
        <authorList>
            <person name="Poyet M."/>
            <person name="Groussin M."/>
            <person name="Gibbons S.M."/>
            <person name="Avila-Pacheco J."/>
            <person name="Jiang X."/>
            <person name="Kearney S.M."/>
            <person name="Perrotta A.R."/>
            <person name="Berdy B."/>
            <person name="Zhao S."/>
            <person name="Lieberman T.D."/>
            <person name="Swanson P.K."/>
            <person name="Smith M."/>
            <person name="Roesemann S."/>
            <person name="Alexander J.E."/>
            <person name="Rich S.A."/>
            <person name="Livny J."/>
            <person name="Vlamakis H."/>
            <person name="Clish C."/>
            <person name="Bullock K."/>
            <person name="Deik A."/>
            <person name="Scott J."/>
            <person name="Pierce K.A."/>
            <person name="Xavier R.J."/>
            <person name="Alm E.J."/>
        </authorList>
    </citation>
    <scope>NUCLEOTIDE SEQUENCE [LARGE SCALE GENOMIC DNA]</scope>
    <source>
        <strain evidence="4 7">BIOML-A62</strain>
    </source>
</reference>
<evidence type="ECO:0000313" key="4">
    <source>
        <dbReference type="EMBL" id="KAB6140107.1"/>
    </source>
</evidence>
<reference evidence="5 6" key="1">
    <citation type="submission" date="2016-10" db="EMBL/GenBank/DDBJ databases">
        <authorList>
            <person name="de Groot N.N."/>
        </authorList>
    </citation>
    <scope>NUCLEOTIDE SEQUENCE [LARGE SCALE GENOMIC DNA]</scope>
    <source>
        <strain evidence="5 6">NLAE-zl-G339</strain>
    </source>
</reference>
<evidence type="ECO:0000313" key="7">
    <source>
        <dbReference type="Proteomes" id="UP000487596"/>
    </source>
</evidence>
<dbReference type="InterPro" id="IPR049492">
    <property type="entry name" value="BD-FAE-like_dom"/>
</dbReference>
<dbReference type="Proteomes" id="UP000487596">
    <property type="component" value="Unassembled WGS sequence"/>
</dbReference>